<accession>A0AAD4C1W0</accession>
<evidence type="ECO:0000256" key="1">
    <source>
        <dbReference type="SAM" id="MobiDB-lite"/>
    </source>
</evidence>
<reference evidence="2" key="2">
    <citation type="journal article" date="2020" name="Nat. Commun.">
        <title>Large-scale genome sequencing of mycorrhizal fungi provides insights into the early evolution of symbiotic traits.</title>
        <authorList>
            <person name="Miyauchi S."/>
            <person name="Kiss E."/>
            <person name="Kuo A."/>
            <person name="Drula E."/>
            <person name="Kohler A."/>
            <person name="Sanchez-Garcia M."/>
            <person name="Morin E."/>
            <person name="Andreopoulos B."/>
            <person name="Barry K.W."/>
            <person name="Bonito G."/>
            <person name="Buee M."/>
            <person name="Carver A."/>
            <person name="Chen C."/>
            <person name="Cichocki N."/>
            <person name="Clum A."/>
            <person name="Culley D."/>
            <person name="Crous P.W."/>
            <person name="Fauchery L."/>
            <person name="Girlanda M."/>
            <person name="Hayes R.D."/>
            <person name="Keri Z."/>
            <person name="LaButti K."/>
            <person name="Lipzen A."/>
            <person name="Lombard V."/>
            <person name="Magnuson J."/>
            <person name="Maillard F."/>
            <person name="Murat C."/>
            <person name="Nolan M."/>
            <person name="Ohm R.A."/>
            <person name="Pangilinan J."/>
            <person name="Pereira M.F."/>
            <person name="Perotto S."/>
            <person name="Peter M."/>
            <person name="Pfister S."/>
            <person name="Riley R."/>
            <person name="Sitrit Y."/>
            <person name="Stielow J.B."/>
            <person name="Szollosi G."/>
            <person name="Zifcakova L."/>
            <person name="Stursova M."/>
            <person name="Spatafora J.W."/>
            <person name="Tedersoo L."/>
            <person name="Vaario L.M."/>
            <person name="Yamada A."/>
            <person name="Yan M."/>
            <person name="Wang P."/>
            <person name="Xu J."/>
            <person name="Bruns T."/>
            <person name="Baldrian P."/>
            <person name="Vilgalys R."/>
            <person name="Dunand C."/>
            <person name="Henrissat B."/>
            <person name="Grigoriev I.V."/>
            <person name="Hibbett D."/>
            <person name="Nagy L.G."/>
            <person name="Martin F.M."/>
        </authorList>
    </citation>
    <scope>NUCLEOTIDE SEQUENCE</scope>
    <source>
        <strain evidence="2">BED1</strain>
    </source>
</reference>
<protein>
    <submittedName>
        <fullName evidence="2">Uncharacterized protein</fullName>
    </submittedName>
</protein>
<dbReference type="EMBL" id="WHUW01000005">
    <property type="protein sequence ID" value="KAF8446028.1"/>
    <property type="molecule type" value="Genomic_DNA"/>
</dbReference>
<gene>
    <name evidence="2" type="ORF">L210DRAFT_2949434</name>
</gene>
<evidence type="ECO:0000313" key="2">
    <source>
        <dbReference type="EMBL" id="KAF8446028.1"/>
    </source>
</evidence>
<keyword evidence="3" id="KW-1185">Reference proteome</keyword>
<sequence length="75" mass="8955">MSYEPTPEQIAQAEQKRLRRLEKKKQPKPRDEPTVPLFLPRPWIPLQPQDHHHSRTFTVMTWNVRSWHLSCSIGS</sequence>
<dbReference type="AlphaFoldDB" id="A0AAD4C1W0"/>
<proteinExistence type="predicted"/>
<reference evidence="2" key="1">
    <citation type="submission" date="2019-10" db="EMBL/GenBank/DDBJ databases">
        <authorList>
            <consortium name="DOE Joint Genome Institute"/>
            <person name="Kuo A."/>
            <person name="Miyauchi S."/>
            <person name="Kiss E."/>
            <person name="Drula E."/>
            <person name="Kohler A."/>
            <person name="Sanchez-Garcia M."/>
            <person name="Andreopoulos B."/>
            <person name="Barry K.W."/>
            <person name="Bonito G."/>
            <person name="Buee M."/>
            <person name="Carver A."/>
            <person name="Chen C."/>
            <person name="Cichocki N."/>
            <person name="Clum A."/>
            <person name="Culley D."/>
            <person name="Crous P.W."/>
            <person name="Fauchery L."/>
            <person name="Girlanda M."/>
            <person name="Hayes R."/>
            <person name="Keri Z."/>
            <person name="LaButti K."/>
            <person name="Lipzen A."/>
            <person name="Lombard V."/>
            <person name="Magnuson J."/>
            <person name="Maillard F."/>
            <person name="Morin E."/>
            <person name="Murat C."/>
            <person name="Nolan M."/>
            <person name="Ohm R."/>
            <person name="Pangilinan J."/>
            <person name="Pereira M."/>
            <person name="Perotto S."/>
            <person name="Peter M."/>
            <person name="Riley R."/>
            <person name="Sitrit Y."/>
            <person name="Stielow B."/>
            <person name="Szollosi G."/>
            <person name="Zifcakova L."/>
            <person name="Stursova M."/>
            <person name="Spatafora J.W."/>
            <person name="Tedersoo L."/>
            <person name="Vaario L.-M."/>
            <person name="Yamada A."/>
            <person name="Yan M."/>
            <person name="Wang P."/>
            <person name="Xu J."/>
            <person name="Bruns T."/>
            <person name="Baldrian P."/>
            <person name="Vilgalys R."/>
            <person name="Henrissat B."/>
            <person name="Grigoriev I.V."/>
            <person name="Hibbett D."/>
            <person name="Nagy L.G."/>
            <person name="Martin F.M."/>
        </authorList>
    </citation>
    <scope>NUCLEOTIDE SEQUENCE</scope>
    <source>
        <strain evidence="2">BED1</strain>
    </source>
</reference>
<comment type="caution">
    <text evidence="2">The sequence shown here is derived from an EMBL/GenBank/DDBJ whole genome shotgun (WGS) entry which is preliminary data.</text>
</comment>
<organism evidence="2 3">
    <name type="scientific">Boletus edulis BED1</name>
    <dbReference type="NCBI Taxonomy" id="1328754"/>
    <lineage>
        <taxon>Eukaryota</taxon>
        <taxon>Fungi</taxon>
        <taxon>Dikarya</taxon>
        <taxon>Basidiomycota</taxon>
        <taxon>Agaricomycotina</taxon>
        <taxon>Agaricomycetes</taxon>
        <taxon>Agaricomycetidae</taxon>
        <taxon>Boletales</taxon>
        <taxon>Boletineae</taxon>
        <taxon>Boletaceae</taxon>
        <taxon>Boletoideae</taxon>
        <taxon>Boletus</taxon>
    </lineage>
</organism>
<evidence type="ECO:0000313" key="3">
    <source>
        <dbReference type="Proteomes" id="UP001194468"/>
    </source>
</evidence>
<name>A0AAD4C1W0_BOLED</name>
<dbReference type="Proteomes" id="UP001194468">
    <property type="component" value="Unassembled WGS sequence"/>
</dbReference>
<feature type="region of interest" description="Disordered" evidence="1">
    <location>
        <begin position="19"/>
        <end position="41"/>
    </location>
</feature>